<comment type="caution">
    <text evidence="2">The sequence shown here is derived from an EMBL/GenBank/DDBJ whole genome shotgun (WGS) entry which is preliminary data.</text>
</comment>
<dbReference type="PROSITE" id="PS50011">
    <property type="entry name" value="PROTEIN_KINASE_DOM"/>
    <property type="match status" value="1"/>
</dbReference>
<dbReference type="PANTHER" id="PTHR44329">
    <property type="entry name" value="SERINE/THREONINE-PROTEIN KINASE TNNI3K-RELATED"/>
    <property type="match status" value="1"/>
</dbReference>
<dbReference type="InterPro" id="IPR001245">
    <property type="entry name" value="Ser-Thr/Tyr_kinase_cat_dom"/>
</dbReference>
<dbReference type="Pfam" id="PF07714">
    <property type="entry name" value="PK_Tyr_Ser-Thr"/>
    <property type="match status" value="1"/>
</dbReference>
<dbReference type="InterPro" id="IPR000719">
    <property type="entry name" value="Prot_kinase_dom"/>
</dbReference>
<dbReference type="Proteomes" id="UP000247702">
    <property type="component" value="Unassembled WGS sequence"/>
</dbReference>
<evidence type="ECO:0000313" key="2">
    <source>
        <dbReference type="EMBL" id="GBC08417.1"/>
    </source>
</evidence>
<dbReference type="InterPro" id="IPR011009">
    <property type="entry name" value="Kinase-like_dom_sf"/>
</dbReference>
<protein>
    <recommendedName>
        <fullName evidence="1">Protein kinase domain-containing protein</fullName>
    </recommendedName>
</protein>
<dbReference type="GO" id="GO:0005524">
    <property type="term" value="F:ATP binding"/>
    <property type="evidence" value="ECO:0007669"/>
    <property type="project" value="InterPro"/>
</dbReference>
<evidence type="ECO:0000259" key="1">
    <source>
        <dbReference type="PROSITE" id="PS50011"/>
    </source>
</evidence>
<dbReference type="InterPro" id="IPR051681">
    <property type="entry name" value="Ser/Thr_Kinases-Pseudokinases"/>
</dbReference>
<dbReference type="EMBL" id="BEXD01004215">
    <property type="protein sequence ID" value="GBC08417.1"/>
    <property type="molecule type" value="Genomic_DNA"/>
</dbReference>
<gene>
    <name evidence="2" type="ORF">RclHR1_00810009</name>
</gene>
<dbReference type="Gene3D" id="1.10.510.10">
    <property type="entry name" value="Transferase(Phosphotransferase) domain 1"/>
    <property type="match status" value="1"/>
</dbReference>
<sequence length="756" mass="89581">MDEVKYNCGNDCYGLSHNPDTKIYIFVFNNRYFEKYCDKCSNKFKHEDKWCNSCQMNNIKNNFTKWTSGNEKIDDFIREEQLKYDGKGAIFEWIQYNEFTNIKEIGDNCSTIAIWKDGPLIYKKLIKKSHEVVCLKYLFNSLYITSELLNEVELHLKKVDDDDFWIKGYGISQNPDTKIYILVFNENYFNYCCDKCNNKYDNYRIKWCKQCQINYLNTNWTSGIEKIDNFIREKQLKYNGNGPMFEWIPYNNFINIEKIKKDVFTAIWKDGPLYHSKTEGKYKRKINEKILLKNMYDSQNANSFLNKITFLIKESYGISKNPKTLDFILVLRLRYYCEYCGKRHDNKFEIDNKSCILCQTNHENEKINGLIQEMRLNTDYYSTKNYLFEWIPYDQFYNISYIAKGGFGKIYKAIWKSGLLCYDRGYSNNWKRKPNTKVALKCLNNSQYITDEFINAVKVHSHQETKYILDLYGISQDPETKNYIIVLQYAESGNLRDYLEKNDKNFDWFSGLKVLNNIFDGLNEIHQNGMIHRDFHIGNILFTKIEEIYYKSNENHYNAFISDMGLCRKVDDVNETNVYGVLPYVAPEVLRGCSYAQSADIYSFGMIMYVIATGRQPFADCAHDSILAIKLCNGIRPEINEQIAPKIYIDLMKRCWDPNPDNRPLTIYLKEMIELFHNSLNQNFKEKEQQHYEIEKQFNETQECRKKSLLSVKNSQLTIHPQAVYTSRLLNPFIENLSKYNNIDNNTVEIIGFTNL</sequence>
<feature type="domain" description="Protein kinase" evidence="1">
    <location>
        <begin position="396"/>
        <end position="680"/>
    </location>
</feature>
<dbReference type="GO" id="GO:0004674">
    <property type="term" value="F:protein serine/threonine kinase activity"/>
    <property type="evidence" value="ECO:0007669"/>
    <property type="project" value="TreeGrafter"/>
</dbReference>
<evidence type="ECO:0000313" key="3">
    <source>
        <dbReference type="Proteomes" id="UP000247702"/>
    </source>
</evidence>
<proteinExistence type="predicted"/>
<keyword evidence="3" id="KW-1185">Reference proteome</keyword>
<dbReference type="AlphaFoldDB" id="A0A2Z6SMJ1"/>
<accession>A0A2Z6SMJ1</accession>
<dbReference type="SUPFAM" id="SSF56112">
    <property type="entry name" value="Protein kinase-like (PK-like)"/>
    <property type="match status" value="1"/>
</dbReference>
<name>A0A2Z6SMJ1_9GLOM</name>
<reference evidence="2 3" key="1">
    <citation type="submission" date="2017-11" db="EMBL/GenBank/DDBJ databases">
        <title>The genome of Rhizophagus clarus HR1 reveals common genetic basis of auxotrophy among arbuscular mycorrhizal fungi.</title>
        <authorList>
            <person name="Kobayashi Y."/>
        </authorList>
    </citation>
    <scope>NUCLEOTIDE SEQUENCE [LARGE SCALE GENOMIC DNA]</scope>
    <source>
        <strain evidence="2 3">HR1</strain>
    </source>
</reference>
<organism evidence="2 3">
    <name type="scientific">Rhizophagus clarus</name>
    <dbReference type="NCBI Taxonomy" id="94130"/>
    <lineage>
        <taxon>Eukaryota</taxon>
        <taxon>Fungi</taxon>
        <taxon>Fungi incertae sedis</taxon>
        <taxon>Mucoromycota</taxon>
        <taxon>Glomeromycotina</taxon>
        <taxon>Glomeromycetes</taxon>
        <taxon>Glomerales</taxon>
        <taxon>Glomeraceae</taxon>
        <taxon>Rhizophagus</taxon>
    </lineage>
</organism>